<evidence type="ECO:0000256" key="2">
    <source>
        <dbReference type="ARBA" id="ARBA00023136"/>
    </source>
</evidence>
<dbReference type="NCBIfam" id="TIGR03300">
    <property type="entry name" value="assembly_YfgL"/>
    <property type="match status" value="1"/>
</dbReference>
<feature type="chain" id="PRO_5008985063" description="Outer membrane protein assembly factor BamB" evidence="5">
    <location>
        <begin position="25"/>
        <end position="385"/>
    </location>
</feature>
<organism evidence="7 8">
    <name type="scientific">Photobacterium gaetbulicola</name>
    <dbReference type="NCBI Taxonomy" id="1295392"/>
    <lineage>
        <taxon>Bacteria</taxon>
        <taxon>Pseudomonadati</taxon>
        <taxon>Pseudomonadota</taxon>
        <taxon>Gammaproteobacteria</taxon>
        <taxon>Vibrionales</taxon>
        <taxon>Vibrionaceae</taxon>
        <taxon>Photobacterium</taxon>
    </lineage>
</organism>
<evidence type="ECO:0000313" key="8">
    <source>
        <dbReference type="Proteomes" id="UP000031278"/>
    </source>
</evidence>
<dbReference type="InterPro" id="IPR015943">
    <property type="entry name" value="WD40/YVTN_repeat-like_dom_sf"/>
</dbReference>
<reference evidence="7 8" key="1">
    <citation type="submission" date="2014-12" db="EMBL/GenBank/DDBJ databases">
        <title>Genome sequencing of Photobacterium gaetbulicola AD005a.</title>
        <authorList>
            <person name="Adrian T.G.S."/>
            <person name="Chan K.G."/>
        </authorList>
    </citation>
    <scope>NUCLEOTIDE SEQUENCE [LARGE SCALE GENOMIC DNA]</scope>
    <source>
        <strain evidence="7 8">AD005a</strain>
    </source>
</reference>
<dbReference type="AlphaFoldDB" id="A0A0B9GJS9"/>
<dbReference type="GO" id="GO:0043165">
    <property type="term" value="P:Gram-negative-bacterium-type cell outer membrane assembly"/>
    <property type="evidence" value="ECO:0007669"/>
    <property type="project" value="UniProtKB-UniRule"/>
</dbReference>
<keyword evidence="1 4" id="KW-0732">Signal</keyword>
<sequence length="385" mass="41278">MQKVLKQAVSIALAVGLLAGCASEEDTIQMAPLPVVENTFTPVQGWSSKVGNGVGHFFSKLSPAVGYGKVFVADRNGLVKALDPDTGKEIWQQDLEEDMPARLAGGISLSYGKVFIGTENAEVIALDETTGEVVWRQTVEGEVLSKPLVDEGLVVVNTSRGILQALDANSGESRWQLGSELPTLTLRGDSSPVSISGGVFWGQANGRLAGALMGNGQMLWQQPIGSPKGGTEIDRLVDVDASPVIDGERLFALGYNGSLVSIDLRTGQAAWKRNYSSATDFVIDGSQLYLITDKDHLVAVDTRSGMELWSNNQLEHRLLSAPAVINGYLVVGDSEGYLHWLDPYSGDFVAQQETDGSGIAVPPVRMSDGYLVITRNGRINKMQMP</sequence>
<accession>A0A0B9GJS9</accession>
<dbReference type="EMBL" id="JWLZ01000026">
    <property type="protein sequence ID" value="KHT65050.1"/>
    <property type="molecule type" value="Genomic_DNA"/>
</dbReference>
<dbReference type="InterPro" id="IPR011047">
    <property type="entry name" value="Quinoprotein_ADH-like_sf"/>
</dbReference>
<evidence type="ECO:0000256" key="4">
    <source>
        <dbReference type="HAMAP-Rule" id="MF_00923"/>
    </source>
</evidence>
<comment type="function">
    <text evidence="4">Part of the outer membrane protein assembly complex, which is involved in assembly and insertion of beta-barrel proteins into the outer membrane.</text>
</comment>
<evidence type="ECO:0000256" key="3">
    <source>
        <dbReference type="ARBA" id="ARBA00023237"/>
    </source>
</evidence>
<keyword evidence="4" id="KW-0564">Palmitate</keyword>
<comment type="caution">
    <text evidence="7">The sequence shown here is derived from an EMBL/GenBank/DDBJ whole genome shotgun (WGS) entry which is preliminary data.</text>
</comment>
<dbReference type="PANTHER" id="PTHR34512:SF30">
    <property type="entry name" value="OUTER MEMBRANE PROTEIN ASSEMBLY FACTOR BAMB"/>
    <property type="match status" value="1"/>
</dbReference>
<dbReference type="GO" id="GO:0009279">
    <property type="term" value="C:cell outer membrane"/>
    <property type="evidence" value="ECO:0007669"/>
    <property type="project" value="UniProtKB-SubCell"/>
</dbReference>
<dbReference type="InterPro" id="IPR017687">
    <property type="entry name" value="BamB"/>
</dbReference>
<dbReference type="Proteomes" id="UP000031278">
    <property type="component" value="Unassembled WGS sequence"/>
</dbReference>
<comment type="similarity">
    <text evidence="4">Belongs to the BamB family.</text>
</comment>
<keyword evidence="4" id="KW-0449">Lipoprotein</keyword>
<evidence type="ECO:0000259" key="6">
    <source>
        <dbReference type="Pfam" id="PF13360"/>
    </source>
</evidence>
<dbReference type="InterPro" id="IPR018391">
    <property type="entry name" value="PQQ_b-propeller_rpt"/>
</dbReference>
<dbReference type="SMART" id="SM00564">
    <property type="entry name" value="PQQ"/>
    <property type="match status" value="6"/>
</dbReference>
<dbReference type="HAMAP" id="MF_00923">
    <property type="entry name" value="OM_assembly_BamB"/>
    <property type="match status" value="1"/>
</dbReference>
<dbReference type="RefSeq" id="WP_039457937.1">
    <property type="nucleotide sequence ID" value="NZ_JWLZ01000026.1"/>
</dbReference>
<dbReference type="NCBIfam" id="NF008351">
    <property type="entry name" value="PRK11138.1"/>
    <property type="match status" value="1"/>
</dbReference>
<comment type="subcellular location">
    <subcellularLocation>
        <location evidence="4">Cell outer membrane</location>
        <topology evidence="4">Lipid-anchor</topology>
    </subcellularLocation>
</comment>
<dbReference type="GO" id="GO:0051205">
    <property type="term" value="P:protein insertion into membrane"/>
    <property type="evidence" value="ECO:0007669"/>
    <property type="project" value="UniProtKB-UniRule"/>
</dbReference>
<evidence type="ECO:0000256" key="1">
    <source>
        <dbReference type="ARBA" id="ARBA00022729"/>
    </source>
</evidence>
<name>A0A0B9GJS9_9GAMM</name>
<evidence type="ECO:0000256" key="5">
    <source>
        <dbReference type="SAM" id="SignalP"/>
    </source>
</evidence>
<proteinExistence type="inferred from homology"/>
<dbReference type="PROSITE" id="PS51257">
    <property type="entry name" value="PROKAR_LIPOPROTEIN"/>
    <property type="match status" value="1"/>
</dbReference>
<protein>
    <recommendedName>
        <fullName evidence="4">Outer membrane protein assembly factor BamB</fullName>
    </recommendedName>
</protein>
<evidence type="ECO:0000313" key="7">
    <source>
        <dbReference type="EMBL" id="KHT65050.1"/>
    </source>
</evidence>
<comment type="subunit">
    <text evidence="4">Part of the Bam complex.</text>
</comment>
<gene>
    <name evidence="4" type="primary">bamB</name>
    <name evidence="7" type="ORF">RJ45_03215</name>
</gene>
<keyword evidence="2 4" id="KW-0472">Membrane</keyword>
<dbReference type="PANTHER" id="PTHR34512">
    <property type="entry name" value="CELL SURFACE PROTEIN"/>
    <property type="match status" value="1"/>
</dbReference>
<feature type="signal peptide" evidence="5">
    <location>
        <begin position="1"/>
        <end position="24"/>
    </location>
</feature>
<keyword evidence="3 4" id="KW-0998">Cell outer membrane</keyword>
<dbReference type="Pfam" id="PF13360">
    <property type="entry name" value="PQQ_2"/>
    <property type="match status" value="1"/>
</dbReference>
<dbReference type="InterPro" id="IPR002372">
    <property type="entry name" value="PQQ_rpt_dom"/>
</dbReference>
<dbReference type="SUPFAM" id="SSF50998">
    <property type="entry name" value="Quinoprotein alcohol dehydrogenase-like"/>
    <property type="match status" value="1"/>
</dbReference>
<feature type="domain" description="Pyrrolo-quinoline quinone repeat" evidence="6">
    <location>
        <begin position="75"/>
        <end position="311"/>
    </location>
</feature>
<dbReference type="Gene3D" id="2.130.10.10">
    <property type="entry name" value="YVTN repeat-like/Quinoprotein amine dehydrogenase"/>
    <property type="match status" value="1"/>
</dbReference>